<keyword evidence="2" id="KW-0808">Transferase</keyword>
<keyword evidence="3" id="KW-1185">Reference proteome</keyword>
<reference evidence="2 3" key="1">
    <citation type="submission" date="2023-07" db="EMBL/GenBank/DDBJ databases">
        <title>Sorghum-associated microbial communities from plants grown in Nebraska, USA.</title>
        <authorList>
            <person name="Schachtman D."/>
        </authorList>
    </citation>
    <scope>NUCLEOTIDE SEQUENCE [LARGE SCALE GENOMIC DNA]</scope>
    <source>
        <strain evidence="2 3">DS1314</strain>
    </source>
</reference>
<dbReference type="Pfam" id="PF13302">
    <property type="entry name" value="Acetyltransf_3"/>
    <property type="match status" value="1"/>
</dbReference>
<dbReference type="Gene3D" id="3.40.630.30">
    <property type="match status" value="1"/>
</dbReference>
<keyword evidence="2" id="KW-0012">Acyltransferase</keyword>
<feature type="domain" description="N-acetyltransferase" evidence="1">
    <location>
        <begin position="19"/>
        <end position="186"/>
    </location>
</feature>
<dbReference type="InterPro" id="IPR000182">
    <property type="entry name" value="GNAT_dom"/>
</dbReference>
<proteinExistence type="predicted"/>
<organism evidence="2 3">
    <name type="scientific">Paenibacillus tundrae</name>
    <dbReference type="NCBI Taxonomy" id="528187"/>
    <lineage>
        <taxon>Bacteria</taxon>
        <taxon>Bacillati</taxon>
        <taxon>Bacillota</taxon>
        <taxon>Bacilli</taxon>
        <taxon>Bacillales</taxon>
        <taxon>Paenibacillaceae</taxon>
        <taxon>Paenibacillus</taxon>
    </lineage>
</organism>
<evidence type="ECO:0000259" key="1">
    <source>
        <dbReference type="PROSITE" id="PS51186"/>
    </source>
</evidence>
<evidence type="ECO:0000313" key="3">
    <source>
        <dbReference type="Proteomes" id="UP001233836"/>
    </source>
</evidence>
<dbReference type="Proteomes" id="UP001233836">
    <property type="component" value="Unassembled WGS sequence"/>
</dbReference>
<dbReference type="RefSeq" id="WP_307217865.1">
    <property type="nucleotide sequence ID" value="NZ_JAUSTI010000009.1"/>
</dbReference>
<sequence length="213" mass="24417">MLTRKMLSQGLPVLWTERLVLRSLRQSDFGTLSELFSDPQIIRYVNRGNQPTPVRARRLLNQIRSSSAKLESLHYGICWKGREPLIGIISFQHWNEQQGTAQIGYIVSRSCWGLGIATEALRRMIEFGFTELDLSKVEARCYEANVSSERVLHKSGMSYERTLPSFGSVENDATSESDTLMDVKVYSMYREQQVRVSMEDNLQTVVFDKPQVT</sequence>
<dbReference type="PROSITE" id="PS51186">
    <property type="entry name" value="GNAT"/>
    <property type="match status" value="1"/>
</dbReference>
<dbReference type="InterPro" id="IPR016181">
    <property type="entry name" value="Acyl_CoA_acyltransferase"/>
</dbReference>
<protein>
    <submittedName>
        <fullName evidence="2">Ribosomal-protein-alanine N-acetyltransferase</fullName>
        <ecNumber evidence="2">2.3.1.267</ecNumber>
    </submittedName>
</protein>
<accession>A0ABT9WFM3</accession>
<comment type="caution">
    <text evidence="2">The sequence shown here is derived from an EMBL/GenBank/DDBJ whole genome shotgun (WGS) entry which is preliminary data.</text>
</comment>
<dbReference type="EC" id="2.3.1.267" evidence="2"/>
<evidence type="ECO:0000313" key="2">
    <source>
        <dbReference type="EMBL" id="MDQ0172032.1"/>
    </source>
</evidence>
<dbReference type="InterPro" id="IPR051531">
    <property type="entry name" value="N-acetyltransferase"/>
</dbReference>
<dbReference type="EMBL" id="JAUSTI010000009">
    <property type="protein sequence ID" value="MDQ0172032.1"/>
    <property type="molecule type" value="Genomic_DNA"/>
</dbReference>
<dbReference type="PANTHER" id="PTHR43792">
    <property type="entry name" value="GNAT FAMILY, PUTATIVE (AFU_ORTHOLOGUE AFUA_3G00765)-RELATED-RELATED"/>
    <property type="match status" value="1"/>
</dbReference>
<dbReference type="SUPFAM" id="SSF55729">
    <property type="entry name" value="Acyl-CoA N-acyltransferases (Nat)"/>
    <property type="match status" value="1"/>
</dbReference>
<dbReference type="CDD" id="cd04301">
    <property type="entry name" value="NAT_SF"/>
    <property type="match status" value="1"/>
</dbReference>
<gene>
    <name evidence="2" type="ORF">J2T19_003494</name>
</gene>
<name>A0ABT9WFM3_9BACL</name>
<dbReference type="GO" id="GO:0008999">
    <property type="term" value="F:protein-N-terminal-alanine acetyltransferase activity"/>
    <property type="evidence" value="ECO:0007669"/>
    <property type="project" value="UniProtKB-EC"/>
</dbReference>
<dbReference type="PANTHER" id="PTHR43792:SF9">
    <property type="entry name" value="RIBOSOMAL-PROTEIN-ALANINE ACETYLTRANSFERASE"/>
    <property type="match status" value="1"/>
</dbReference>